<dbReference type="OrthoDB" id="5828693at2759"/>
<gene>
    <name evidence="2" type="ORF">CBOVIS_LOCUS6164</name>
</gene>
<feature type="region of interest" description="Disordered" evidence="1">
    <location>
        <begin position="64"/>
        <end position="94"/>
    </location>
</feature>
<proteinExistence type="predicted"/>
<feature type="compositionally biased region" description="Basic and acidic residues" evidence="1">
    <location>
        <begin position="1"/>
        <end position="20"/>
    </location>
</feature>
<evidence type="ECO:0000256" key="1">
    <source>
        <dbReference type="SAM" id="MobiDB-lite"/>
    </source>
</evidence>
<feature type="region of interest" description="Disordered" evidence="1">
    <location>
        <begin position="1"/>
        <end position="28"/>
    </location>
</feature>
<dbReference type="Proteomes" id="UP000494206">
    <property type="component" value="Unassembled WGS sequence"/>
</dbReference>
<accession>A0A8S1ESF5</accession>
<protein>
    <submittedName>
        <fullName evidence="2">Uncharacterized protein</fullName>
    </submittedName>
</protein>
<sequence>MSNQNRRYEEVRMDENEPPRAHAGGNNLVLPQPQFVAQQVQNNQGQLGNHHFDVMFQPRNRNGAERRRMAQRANPNPNNNRNVRREPRIQRDQPVYNDRVEAVFRKKNMTRTAIEFDHREEDCWKNIQKGIEENELKFNNGHLPCGDQAIEIPSDSQICEMLRSEDQMETIREARAMLADFGASHGDLKTALDKLEAHIRLNEMQYNMIDAVTTDLLMKAHEMEKDINEVHELFERMSPILLDFSRTMSDKPARKIMDGRVGDGFVIAKNYEGNYNNAVGIPLNTPHGKHMPIPSGNGPADLTVIERPDFRKVDKHERVHK</sequence>
<evidence type="ECO:0000313" key="2">
    <source>
        <dbReference type="EMBL" id="CAB3403739.1"/>
    </source>
</evidence>
<reference evidence="2 3" key="1">
    <citation type="submission" date="2020-04" db="EMBL/GenBank/DDBJ databases">
        <authorList>
            <person name="Laetsch R D."/>
            <person name="Stevens L."/>
            <person name="Kumar S."/>
            <person name="Blaxter L. M."/>
        </authorList>
    </citation>
    <scope>NUCLEOTIDE SEQUENCE [LARGE SCALE GENOMIC DNA]</scope>
</reference>
<organism evidence="2 3">
    <name type="scientific">Caenorhabditis bovis</name>
    <dbReference type="NCBI Taxonomy" id="2654633"/>
    <lineage>
        <taxon>Eukaryota</taxon>
        <taxon>Metazoa</taxon>
        <taxon>Ecdysozoa</taxon>
        <taxon>Nematoda</taxon>
        <taxon>Chromadorea</taxon>
        <taxon>Rhabditida</taxon>
        <taxon>Rhabditina</taxon>
        <taxon>Rhabditomorpha</taxon>
        <taxon>Rhabditoidea</taxon>
        <taxon>Rhabditidae</taxon>
        <taxon>Peloderinae</taxon>
        <taxon>Caenorhabditis</taxon>
    </lineage>
</organism>
<dbReference type="AlphaFoldDB" id="A0A8S1ESF5"/>
<comment type="caution">
    <text evidence="2">The sequence shown here is derived from an EMBL/GenBank/DDBJ whole genome shotgun (WGS) entry which is preliminary data.</text>
</comment>
<name>A0A8S1ESF5_9PELO</name>
<keyword evidence="3" id="KW-1185">Reference proteome</keyword>
<dbReference type="EMBL" id="CADEPM010000004">
    <property type="protein sequence ID" value="CAB3403739.1"/>
    <property type="molecule type" value="Genomic_DNA"/>
</dbReference>
<evidence type="ECO:0000313" key="3">
    <source>
        <dbReference type="Proteomes" id="UP000494206"/>
    </source>
</evidence>
<feature type="compositionally biased region" description="Low complexity" evidence="1">
    <location>
        <begin position="71"/>
        <end position="81"/>
    </location>
</feature>